<dbReference type="OrthoDB" id="7482721at2759"/>
<evidence type="ECO:0000259" key="2">
    <source>
        <dbReference type="Pfam" id="PF04675"/>
    </source>
</evidence>
<proteinExistence type="predicted"/>
<gene>
    <name evidence="3" type="ORF">AMAG_19145</name>
</gene>
<dbReference type="GO" id="GO:0032807">
    <property type="term" value="C:DNA ligase IV complex"/>
    <property type="evidence" value="ECO:0007669"/>
    <property type="project" value="TreeGrafter"/>
</dbReference>
<keyword evidence="1" id="KW-0436">Ligase</keyword>
<reference evidence="4" key="2">
    <citation type="submission" date="2009-11" db="EMBL/GenBank/DDBJ databases">
        <title>The Genome Sequence of Allomyces macrogynus strain ATCC 38327.</title>
        <authorList>
            <consortium name="The Broad Institute Genome Sequencing Platform"/>
            <person name="Russ C."/>
            <person name="Cuomo C."/>
            <person name="Shea T."/>
            <person name="Young S.K."/>
            <person name="Zeng Q."/>
            <person name="Koehrsen M."/>
            <person name="Haas B."/>
            <person name="Borodovsky M."/>
            <person name="Guigo R."/>
            <person name="Alvarado L."/>
            <person name="Berlin A."/>
            <person name="Borenstein D."/>
            <person name="Chen Z."/>
            <person name="Engels R."/>
            <person name="Freedman E."/>
            <person name="Gellesch M."/>
            <person name="Goldberg J."/>
            <person name="Griggs A."/>
            <person name="Gujja S."/>
            <person name="Heiman D."/>
            <person name="Hepburn T."/>
            <person name="Howarth C."/>
            <person name="Jen D."/>
            <person name="Larson L."/>
            <person name="Lewis B."/>
            <person name="Mehta T."/>
            <person name="Park D."/>
            <person name="Pearson M."/>
            <person name="Roberts A."/>
            <person name="Saif S."/>
            <person name="Shenoy N."/>
            <person name="Sisk P."/>
            <person name="Stolte C."/>
            <person name="Sykes S."/>
            <person name="Walk T."/>
            <person name="White J."/>
            <person name="Yandava C."/>
            <person name="Burger G."/>
            <person name="Gray M.W."/>
            <person name="Holland P.W.H."/>
            <person name="King N."/>
            <person name="Lang F.B.F."/>
            <person name="Roger A.J."/>
            <person name="Ruiz-Trillo I."/>
            <person name="Lander E."/>
            <person name="Nusbaum C."/>
        </authorList>
    </citation>
    <scope>NUCLEOTIDE SEQUENCE [LARGE SCALE GENOMIC DNA]</scope>
    <source>
        <strain evidence="4">ATCC 38327</strain>
    </source>
</reference>
<dbReference type="STRING" id="578462.A0A0L0SPF6"/>
<dbReference type="Pfam" id="PF04675">
    <property type="entry name" value="DNA_ligase_A_N"/>
    <property type="match status" value="1"/>
</dbReference>
<accession>A0A0L0SPF6</accession>
<dbReference type="GO" id="GO:0006310">
    <property type="term" value="P:DNA recombination"/>
    <property type="evidence" value="ECO:0007669"/>
    <property type="project" value="InterPro"/>
</dbReference>
<dbReference type="InterPro" id="IPR036599">
    <property type="entry name" value="DNA_ligase_N_sf"/>
</dbReference>
<dbReference type="InterPro" id="IPR029710">
    <property type="entry name" value="LIG4"/>
</dbReference>
<evidence type="ECO:0000313" key="3">
    <source>
        <dbReference type="EMBL" id="KNE64284.1"/>
    </source>
</evidence>
<dbReference type="GO" id="GO:0005958">
    <property type="term" value="C:DNA-dependent protein kinase-DNA ligase 4 complex"/>
    <property type="evidence" value="ECO:0007669"/>
    <property type="project" value="TreeGrafter"/>
</dbReference>
<dbReference type="AlphaFoldDB" id="A0A0L0SPF6"/>
<organism evidence="3 4">
    <name type="scientific">Allomyces macrogynus (strain ATCC 38327)</name>
    <name type="common">Allomyces javanicus var. macrogynus</name>
    <dbReference type="NCBI Taxonomy" id="578462"/>
    <lineage>
        <taxon>Eukaryota</taxon>
        <taxon>Fungi</taxon>
        <taxon>Fungi incertae sedis</taxon>
        <taxon>Blastocladiomycota</taxon>
        <taxon>Blastocladiomycetes</taxon>
        <taxon>Blastocladiales</taxon>
        <taxon>Blastocladiaceae</taxon>
        <taxon>Allomyces</taxon>
    </lineage>
</organism>
<dbReference type="GO" id="GO:0006297">
    <property type="term" value="P:nucleotide-excision repair, DNA gap filling"/>
    <property type="evidence" value="ECO:0007669"/>
    <property type="project" value="TreeGrafter"/>
</dbReference>
<dbReference type="Proteomes" id="UP000054350">
    <property type="component" value="Unassembled WGS sequence"/>
</dbReference>
<dbReference type="PANTHER" id="PTHR45997">
    <property type="entry name" value="DNA LIGASE 4"/>
    <property type="match status" value="1"/>
</dbReference>
<dbReference type="VEuPathDB" id="FungiDB:AMAG_19145"/>
<keyword evidence="4" id="KW-1185">Reference proteome</keyword>
<dbReference type="GO" id="GO:0003910">
    <property type="term" value="F:DNA ligase (ATP) activity"/>
    <property type="evidence" value="ECO:0007669"/>
    <property type="project" value="InterPro"/>
</dbReference>
<dbReference type="EMBL" id="GG745344">
    <property type="protein sequence ID" value="KNE64284.1"/>
    <property type="molecule type" value="Genomic_DNA"/>
</dbReference>
<name>A0A0L0SPF6_ALLM3</name>
<dbReference type="GO" id="GO:0005524">
    <property type="term" value="F:ATP binding"/>
    <property type="evidence" value="ECO:0007669"/>
    <property type="project" value="InterPro"/>
</dbReference>
<sequence length="241" mass="26665">MLLFQHLVDILESVDLLELGPSNTRALQRSSSFNHGGRPVTPGNVQSRGRIAAPVQKIIELYQRARNDPTVGPLFPPYDNNLSSPAHAVTWPLLCLLFPARDVRRKYGLQDRALATALVNVFGLAKTDPAALKILHWTTYACGPDIGADLPAMAAMVLQNRLPARRSLLTVARAHELLDELASCVPRLLVWPIFVFLTIYLCSAENAHFPTWTEPVTLPHPHCGRARPFFATSWPTSHPST</sequence>
<feature type="domain" description="DNA ligase ATP-dependent N-terminal" evidence="2">
    <location>
        <begin position="91"/>
        <end position="183"/>
    </location>
</feature>
<evidence type="ECO:0000313" key="4">
    <source>
        <dbReference type="Proteomes" id="UP000054350"/>
    </source>
</evidence>
<dbReference type="GO" id="GO:0006303">
    <property type="term" value="P:double-strand break repair via nonhomologous end joining"/>
    <property type="evidence" value="ECO:0007669"/>
    <property type="project" value="TreeGrafter"/>
</dbReference>
<dbReference type="InterPro" id="IPR012308">
    <property type="entry name" value="DNA_ligase_ATP-dep_N"/>
</dbReference>
<dbReference type="PANTHER" id="PTHR45997:SF1">
    <property type="entry name" value="DNA LIGASE 4"/>
    <property type="match status" value="1"/>
</dbReference>
<protein>
    <recommendedName>
        <fullName evidence="2">DNA ligase ATP-dependent N-terminal domain-containing protein</fullName>
    </recommendedName>
</protein>
<evidence type="ECO:0000256" key="1">
    <source>
        <dbReference type="ARBA" id="ARBA00022598"/>
    </source>
</evidence>
<dbReference type="Gene3D" id="1.10.3260.10">
    <property type="entry name" value="DNA ligase, ATP-dependent, N-terminal domain"/>
    <property type="match status" value="1"/>
</dbReference>
<dbReference type="GO" id="GO:0003677">
    <property type="term" value="F:DNA binding"/>
    <property type="evidence" value="ECO:0007669"/>
    <property type="project" value="InterPro"/>
</dbReference>
<reference evidence="3 4" key="1">
    <citation type="submission" date="2009-11" db="EMBL/GenBank/DDBJ databases">
        <title>Annotation of Allomyces macrogynus ATCC 38327.</title>
        <authorList>
            <consortium name="The Broad Institute Genome Sequencing Platform"/>
            <person name="Russ C."/>
            <person name="Cuomo C."/>
            <person name="Burger G."/>
            <person name="Gray M.W."/>
            <person name="Holland P.W.H."/>
            <person name="King N."/>
            <person name="Lang F.B.F."/>
            <person name="Roger A.J."/>
            <person name="Ruiz-Trillo I."/>
            <person name="Young S.K."/>
            <person name="Zeng Q."/>
            <person name="Gargeya S."/>
            <person name="Fitzgerald M."/>
            <person name="Haas B."/>
            <person name="Abouelleil A."/>
            <person name="Alvarado L."/>
            <person name="Arachchi H.M."/>
            <person name="Berlin A."/>
            <person name="Chapman S.B."/>
            <person name="Gearin G."/>
            <person name="Goldberg J."/>
            <person name="Griggs A."/>
            <person name="Gujja S."/>
            <person name="Hansen M."/>
            <person name="Heiman D."/>
            <person name="Howarth C."/>
            <person name="Larimer J."/>
            <person name="Lui A."/>
            <person name="MacDonald P.J.P."/>
            <person name="McCowen C."/>
            <person name="Montmayeur A."/>
            <person name="Murphy C."/>
            <person name="Neiman D."/>
            <person name="Pearson M."/>
            <person name="Priest M."/>
            <person name="Roberts A."/>
            <person name="Saif S."/>
            <person name="Shea T."/>
            <person name="Sisk P."/>
            <person name="Stolte C."/>
            <person name="Sykes S."/>
            <person name="Wortman J."/>
            <person name="Nusbaum C."/>
            <person name="Birren B."/>
        </authorList>
    </citation>
    <scope>NUCLEOTIDE SEQUENCE [LARGE SCALE GENOMIC DNA]</scope>
    <source>
        <strain evidence="3 4">ATCC 38327</strain>
    </source>
</reference>